<accession>Q7UUV3</accession>
<protein>
    <submittedName>
        <fullName evidence="1">Uncharacterized protein</fullName>
    </submittedName>
</protein>
<dbReference type="EMBL" id="BX294138">
    <property type="protein sequence ID" value="CAD72974.1"/>
    <property type="molecule type" value="Genomic_DNA"/>
</dbReference>
<organism evidence="1 2">
    <name type="scientific">Rhodopirellula baltica (strain DSM 10527 / NCIMB 13988 / SH1)</name>
    <dbReference type="NCBI Taxonomy" id="243090"/>
    <lineage>
        <taxon>Bacteria</taxon>
        <taxon>Pseudomonadati</taxon>
        <taxon>Planctomycetota</taxon>
        <taxon>Planctomycetia</taxon>
        <taxon>Pirellulales</taxon>
        <taxon>Pirellulaceae</taxon>
        <taxon>Rhodopirellula</taxon>
    </lineage>
</organism>
<sequence>MRLKVSLKSPACACLETLLSMKAVGSWPCCISFEAICLTPYFAREMR</sequence>
<evidence type="ECO:0000313" key="1">
    <source>
        <dbReference type="EMBL" id="CAD72974.1"/>
    </source>
</evidence>
<dbReference type="HOGENOM" id="CLU_3172534_0_0_0"/>
<dbReference type="EnsemblBacteria" id="CAD72974">
    <property type="protein sequence ID" value="CAD72974"/>
    <property type="gene ID" value="RB3044"/>
</dbReference>
<dbReference type="Proteomes" id="UP000001025">
    <property type="component" value="Chromosome"/>
</dbReference>
<reference evidence="1 2" key="1">
    <citation type="journal article" date="2003" name="Proc. Natl. Acad. Sci. U.S.A.">
        <title>Complete genome sequence of the marine planctomycete Pirellula sp. strain 1.</title>
        <authorList>
            <person name="Gloeckner F.O."/>
            <person name="Kube M."/>
            <person name="Bauer M."/>
            <person name="Teeling H."/>
            <person name="Lombardot T."/>
            <person name="Ludwig W."/>
            <person name="Gade D."/>
            <person name="Beck A."/>
            <person name="Borzym K."/>
            <person name="Heitmann K."/>
            <person name="Rabus R."/>
            <person name="Schlesner H."/>
            <person name="Amann R."/>
            <person name="Reinhardt R."/>
        </authorList>
    </citation>
    <scope>NUCLEOTIDE SEQUENCE [LARGE SCALE GENOMIC DNA]</scope>
    <source>
        <strain evidence="2">DSM 10527 / NCIMB 13988 / SH1</strain>
    </source>
</reference>
<keyword evidence="2" id="KW-1185">Reference proteome</keyword>
<dbReference type="InParanoid" id="Q7UUV3"/>
<name>Q7UUV3_RHOBA</name>
<dbReference type="KEGG" id="rba:RB3044"/>
<gene>
    <name evidence="1" type="ordered locus">RB3044</name>
</gene>
<evidence type="ECO:0000313" key="2">
    <source>
        <dbReference type="Proteomes" id="UP000001025"/>
    </source>
</evidence>
<proteinExistence type="predicted"/>
<dbReference type="AlphaFoldDB" id="Q7UUV3"/>